<protein>
    <submittedName>
        <fullName evidence="2">Uncharacterized protein</fullName>
    </submittedName>
</protein>
<keyword evidence="3" id="KW-1185">Reference proteome</keyword>
<organism evidence="2 3">
    <name type="scientific">Adiantum capillus-veneris</name>
    <name type="common">Maidenhair fern</name>
    <dbReference type="NCBI Taxonomy" id="13818"/>
    <lineage>
        <taxon>Eukaryota</taxon>
        <taxon>Viridiplantae</taxon>
        <taxon>Streptophyta</taxon>
        <taxon>Embryophyta</taxon>
        <taxon>Tracheophyta</taxon>
        <taxon>Polypodiopsida</taxon>
        <taxon>Polypodiidae</taxon>
        <taxon>Polypodiales</taxon>
        <taxon>Pteridineae</taxon>
        <taxon>Pteridaceae</taxon>
        <taxon>Vittarioideae</taxon>
        <taxon>Adiantum</taxon>
    </lineage>
</organism>
<dbReference type="Pfam" id="PF14009">
    <property type="entry name" value="PADRE"/>
    <property type="match status" value="1"/>
</dbReference>
<feature type="compositionally biased region" description="Polar residues" evidence="1">
    <location>
        <begin position="124"/>
        <end position="133"/>
    </location>
</feature>
<feature type="region of interest" description="Disordered" evidence="1">
    <location>
        <begin position="119"/>
        <end position="195"/>
    </location>
</feature>
<evidence type="ECO:0000313" key="2">
    <source>
        <dbReference type="EMBL" id="KAI5080283.1"/>
    </source>
</evidence>
<accession>A0A9D4V6W4</accession>
<dbReference type="PANTHER" id="PTHR33052">
    <property type="entry name" value="DUF4228 DOMAIN PROTEIN-RELATED"/>
    <property type="match status" value="1"/>
</dbReference>
<evidence type="ECO:0000313" key="3">
    <source>
        <dbReference type="Proteomes" id="UP000886520"/>
    </source>
</evidence>
<name>A0A9D4V6W4_ADICA</name>
<dbReference type="EMBL" id="JABFUD020000005">
    <property type="protein sequence ID" value="KAI5080283.1"/>
    <property type="molecule type" value="Genomic_DNA"/>
</dbReference>
<gene>
    <name evidence="2" type="ORF">GOP47_0005762</name>
</gene>
<sequence>MGNLSSCTTGLIMGSSTSLQLPHIVRVLLVDGSMLKLKAPITVSKLLVEYPNHVVCSLASLKPGLHALSPLLPDEKLQLGGLYLLLPPRSHAQKARVARKTESAMPKRALNEGVLHEKVGMRSTLPTKKSNGGISSGAESRRNGHLGSRFSSSASELSRKSEVGPQGSALQVRNAIPAKAGRRRRQGERHDQKERYYECRNRRGSLHSQHNTSVDANLCSVRRLCNTPELQRAYLSVMLRRSTSSWTPRLQPINERR</sequence>
<reference evidence="2 3" key="1">
    <citation type="submission" date="2021-01" db="EMBL/GenBank/DDBJ databases">
        <title>Adiantum capillus-veneris genome.</title>
        <authorList>
            <person name="Fang Y."/>
            <person name="Liao Q."/>
        </authorList>
    </citation>
    <scope>NUCLEOTIDE SEQUENCE [LARGE SCALE GENOMIC DNA]</scope>
    <source>
        <strain evidence="2">H3</strain>
        <tissue evidence="2">Leaf</tissue>
    </source>
</reference>
<dbReference type="OrthoDB" id="843671at2759"/>
<evidence type="ECO:0000256" key="1">
    <source>
        <dbReference type="SAM" id="MobiDB-lite"/>
    </source>
</evidence>
<dbReference type="Proteomes" id="UP000886520">
    <property type="component" value="Chromosome 5"/>
</dbReference>
<dbReference type="InterPro" id="IPR025322">
    <property type="entry name" value="PADRE_dom"/>
</dbReference>
<proteinExistence type="predicted"/>
<comment type="caution">
    <text evidence="2">The sequence shown here is derived from an EMBL/GenBank/DDBJ whole genome shotgun (WGS) entry which is preliminary data.</text>
</comment>
<dbReference type="AlphaFoldDB" id="A0A9D4V6W4"/>